<sequence length="175" mass="18576">MPLLPPIGLEIPCSSLAINTPVQIGTAKVTVDFRGGIKHRVDANPNDPANSVRLRLVGFKSTAEIPADAGGGTLTFEQGDVDADPKGILRLTQANPPKFECSMDLRTCTLTVERPGEEPLVLTPKGEAVLVGKVSQYPPKGDLFQLQAPVEFVDPEKPDDIAAVLQKFPAKVGGL</sequence>
<protein>
    <submittedName>
        <fullName evidence="1">Uncharacterized protein</fullName>
    </submittedName>
</protein>
<comment type="caution">
    <text evidence="1">The sequence shown here is derived from an EMBL/GenBank/DDBJ whole genome shotgun (WGS) entry which is preliminary data.</text>
</comment>
<name>A0A931FEG8_9ACTN</name>
<accession>A0A931FEG8</accession>
<organism evidence="1 2">
    <name type="scientific">Streptacidiphilus fuscans</name>
    <dbReference type="NCBI Taxonomy" id="2789292"/>
    <lineage>
        <taxon>Bacteria</taxon>
        <taxon>Bacillati</taxon>
        <taxon>Actinomycetota</taxon>
        <taxon>Actinomycetes</taxon>
        <taxon>Kitasatosporales</taxon>
        <taxon>Streptomycetaceae</taxon>
        <taxon>Streptacidiphilus</taxon>
    </lineage>
</organism>
<evidence type="ECO:0000313" key="2">
    <source>
        <dbReference type="Proteomes" id="UP000657385"/>
    </source>
</evidence>
<dbReference type="AlphaFoldDB" id="A0A931FEG8"/>
<dbReference type="EMBL" id="JADPRT010000005">
    <property type="protein sequence ID" value="MBF9069200.1"/>
    <property type="molecule type" value="Genomic_DNA"/>
</dbReference>
<dbReference type="Proteomes" id="UP000657385">
    <property type="component" value="Unassembled WGS sequence"/>
</dbReference>
<dbReference type="RefSeq" id="WP_196194360.1">
    <property type="nucleotide sequence ID" value="NZ_JADPRT010000005.1"/>
</dbReference>
<gene>
    <name evidence="1" type="ORF">I2501_14335</name>
</gene>
<keyword evidence="2" id="KW-1185">Reference proteome</keyword>
<reference evidence="1" key="1">
    <citation type="submission" date="2020-11" db="EMBL/GenBank/DDBJ databases">
        <title>Isolation and identification of active actinomycetes.</title>
        <authorList>
            <person name="Yu B."/>
        </authorList>
    </citation>
    <scope>NUCLEOTIDE SEQUENCE</scope>
    <source>
        <strain evidence="1">NEAU-YB345</strain>
    </source>
</reference>
<evidence type="ECO:0000313" key="1">
    <source>
        <dbReference type="EMBL" id="MBF9069200.1"/>
    </source>
</evidence>
<proteinExistence type="predicted"/>